<proteinExistence type="inferred from homology"/>
<dbReference type="InterPro" id="IPR004205">
    <property type="entry name" value="Cyt_bc1_su8"/>
</dbReference>
<keyword evidence="7 11" id="KW-0249">Electron transport</keyword>
<keyword evidence="9 11" id="KW-0496">Mitochondrion</keyword>
<dbReference type="Proteomes" id="UP000014071">
    <property type="component" value="Unassembled WGS sequence"/>
</dbReference>
<dbReference type="GeneID" id="24105752"/>
<dbReference type="GO" id="GO:0045275">
    <property type="term" value="C:respiratory chain complex III"/>
    <property type="evidence" value="ECO:0007669"/>
    <property type="project" value="UniProtKB-UniRule"/>
</dbReference>
<dbReference type="HOGENOM" id="CLU_2484284_0_0_1"/>
<dbReference type="PANTHER" id="PTHR12119">
    <property type="entry name" value="UBIQUINOL-CYTOCHROME C REDUCTASE COMPLEX UBIQUINONE-BINDING PROTEIN QP-C"/>
    <property type="match status" value="1"/>
</dbReference>
<comment type="similarity">
    <text evidence="2 11">Belongs to the UQCRQ/QCR8 family.</text>
</comment>
<evidence type="ECO:0000256" key="5">
    <source>
        <dbReference type="ARBA" id="ARBA00022692"/>
    </source>
</evidence>
<evidence type="ECO:0000313" key="12">
    <source>
        <dbReference type="EMBL" id="GAC92886.1"/>
    </source>
</evidence>
<evidence type="ECO:0000256" key="7">
    <source>
        <dbReference type="ARBA" id="ARBA00022982"/>
    </source>
</evidence>
<comment type="subunit">
    <text evidence="11">Component of the ubiquinol-cytochrome c oxidoreductase (cytochrome b-c1 complex, complex III, CIII), a multisubunit enzyme composed of 3 respiratory subunits cytochrome b, cytochrome c1 and Rieske protein, 2 core protein subunits, and additional low-molecular weight protein subunits. The complex exists as an obligatory dimer and forms supercomplexes (SCs) in the inner mitochondrial membrane with cytochrome c oxidase (complex IV, CIV).</text>
</comment>
<comment type="subcellular location">
    <subcellularLocation>
        <location evidence="1 11">Mitochondrion inner membrane</location>
        <topology evidence="1 11">Single-pass membrane protein</topology>
    </subcellularLocation>
</comment>
<gene>
    <name evidence="12" type="ORF">PHSY_000444</name>
</gene>
<dbReference type="SUPFAM" id="SSF81508">
    <property type="entry name" value="Ubiquinone-binding protein QP-C of cytochrome bc1 complex (Ubiquinol-cytochrome c reductase)"/>
    <property type="match status" value="1"/>
</dbReference>
<comment type="function">
    <text evidence="11">Component of the ubiquinol-cytochrome c oxidoreductase, a multisubunit transmembrane complex that is part of the mitochondrial electron transport chain which drives oxidative phosphorylation. The complex plays an important role in the uptake of multiple carbon sources present in different host niches.</text>
</comment>
<dbReference type="GO" id="GO:0005743">
    <property type="term" value="C:mitochondrial inner membrane"/>
    <property type="evidence" value="ECO:0007669"/>
    <property type="project" value="UniProtKB-SubCell"/>
</dbReference>
<dbReference type="EMBL" id="DF238770">
    <property type="protein sequence ID" value="GAC92886.1"/>
    <property type="molecule type" value="Genomic_DNA"/>
</dbReference>
<evidence type="ECO:0000256" key="2">
    <source>
        <dbReference type="ARBA" id="ARBA00007668"/>
    </source>
</evidence>
<keyword evidence="10 11" id="KW-0472">Membrane</keyword>
<dbReference type="RefSeq" id="XP_012186473.1">
    <property type="nucleotide sequence ID" value="XM_012331083.1"/>
</dbReference>
<evidence type="ECO:0000256" key="6">
    <source>
        <dbReference type="ARBA" id="ARBA00022792"/>
    </source>
</evidence>
<accession>R9NWK7</accession>
<reference evidence="13" key="1">
    <citation type="journal article" date="2013" name="Genome Announc.">
        <title>Draft genome sequence of the basidiomycetous yeast-like fungus Pseudozyma hubeiensis SY62, which produces an abundant amount of the biosurfactant mannosylerythritol lipids.</title>
        <authorList>
            <person name="Konishi M."/>
            <person name="Hatada Y."/>
            <person name="Horiuchi J."/>
        </authorList>
    </citation>
    <scope>NUCLEOTIDE SEQUENCE [LARGE SCALE GENOMIC DNA]</scope>
    <source>
        <strain evidence="13">SY62</strain>
    </source>
</reference>
<keyword evidence="13" id="KW-1185">Reference proteome</keyword>
<keyword evidence="3 11" id="KW-0813">Transport</keyword>
<evidence type="ECO:0000256" key="9">
    <source>
        <dbReference type="ARBA" id="ARBA00023128"/>
    </source>
</evidence>
<dbReference type="OrthoDB" id="6683853at2759"/>
<keyword evidence="4 11" id="KW-0679">Respiratory chain</keyword>
<keyword evidence="5 11" id="KW-0812">Transmembrane</keyword>
<keyword evidence="8 11" id="KW-1133">Transmembrane helix</keyword>
<evidence type="ECO:0000256" key="1">
    <source>
        <dbReference type="ARBA" id="ARBA00004434"/>
    </source>
</evidence>
<dbReference type="InterPro" id="IPR036642">
    <property type="entry name" value="Cyt_bc1_su8_sf"/>
</dbReference>
<evidence type="ECO:0000256" key="3">
    <source>
        <dbReference type="ARBA" id="ARBA00022448"/>
    </source>
</evidence>
<protein>
    <recommendedName>
        <fullName evidence="11">Cytochrome b-c1 complex subunit 8</fullName>
    </recommendedName>
    <alternativeName>
        <fullName evidence="11">Complex III subunit 8</fullName>
    </alternativeName>
</protein>
<evidence type="ECO:0000313" key="13">
    <source>
        <dbReference type="Proteomes" id="UP000014071"/>
    </source>
</evidence>
<organism evidence="12 13">
    <name type="scientific">Pseudozyma hubeiensis (strain SY62)</name>
    <name type="common">Yeast</name>
    <dbReference type="NCBI Taxonomy" id="1305764"/>
    <lineage>
        <taxon>Eukaryota</taxon>
        <taxon>Fungi</taxon>
        <taxon>Dikarya</taxon>
        <taxon>Basidiomycota</taxon>
        <taxon>Ustilaginomycotina</taxon>
        <taxon>Ustilaginomycetes</taxon>
        <taxon>Ustilaginales</taxon>
        <taxon>Ustilaginaceae</taxon>
        <taxon>Pseudozyma</taxon>
    </lineage>
</organism>
<evidence type="ECO:0000256" key="10">
    <source>
        <dbReference type="ARBA" id="ARBA00023136"/>
    </source>
</evidence>
<evidence type="ECO:0000256" key="8">
    <source>
        <dbReference type="ARBA" id="ARBA00022989"/>
    </source>
</evidence>
<keyword evidence="6 11" id="KW-0999">Mitochondrion inner membrane</keyword>
<dbReference type="Gene3D" id="1.20.5.210">
    <property type="entry name" value="Cytochrome b-c1 complex subunit 8"/>
    <property type="match status" value="1"/>
</dbReference>
<dbReference type="eggNOG" id="KOG4116">
    <property type="taxonomic scope" value="Eukaryota"/>
</dbReference>
<dbReference type="STRING" id="1305764.R9NWK7"/>
<dbReference type="Pfam" id="PF02939">
    <property type="entry name" value="UcrQ"/>
    <property type="match status" value="1"/>
</dbReference>
<dbReference type="PANTHER" id="PTHR12119:SF2">
    <property type="entry name" value="CYTOCHROME B-C1 COMPLEX SUBUNIT 8"/>
    <property type="match status" value="1"/>
</dbReference>
<feature type="transmembrane region" description="Helical" evidence="11">
    <location>
        <begin position="49"/>
        <end position="67"/>
    </location>
</feature>
<evidence type="ECO:0000256" key="11">
    <source>
        <dbReference type="RuleBase" id="RU368118"/>
    </source>
</evidence>
<dbReference type="AlphaFoldDB" id="R9NWK7"/>
<dbReference type="GO" id="GO:0006122">
    <property type="term" value="P:mitochondrial electron transport, ubiquinol to cytochrome c"/>
    <property type="evidence" value="ECO:0007669"/>
    <property type="project" value="UniProtKB-UniRule"/>
</dbReference>
<name>R9NWK7_PSEHS</name>
<evidence type="ECO:0000256" key="4">
    <source>
        <dbReference type="ARBA" id="ARBA00022660"/>
    </source>
</evidence>
<sequence length="87" mass="9891">MQSHNRSLRNAFCLISSRRHSLHSTFSLNAMKGALHSYVFYGFKRIMQQAPYFVLPFGVGYGLIAWAKSKNAYYNSKAGHLAHGHDE</sequence>